<dbReference type="AlphaFoldDB" id="X1D5B4"/>
<name>X1D5B4_9ZZZZ</name>
<feature type="non-terminal residue" evidence="1">
    <location>
        <position position="113"/>
    </location>
</feature>
<evidence type="ECO:0000313" key="1">
    <source>
        <dbReference type="EMBL" id="GAH15402.1"/>
    </source>
</evidence>
<comment type="caution">
    <text evidence="1">The sequence shown here is derived from an EMBL/GenBank/DDBJ whole genome shotgun (WGS) entry which is preliminary data.</text>
</comment>
<accession>X1D5B4</accession>
<reference evidence="1" key="1">
    <citation type="journal article" date="2014" name="Front. Microbiol.">
        <title>High frequency of phylogenetically diverse reductive dehalogenase-homologous genes in deep subseafloor sedimentary metagenomes.</title>
        <authorList>
            <person name="Kawai M."/>
            <person name="Futagami T."/>
            <person name="Toyoda A."/>
            <person name="Takaki Y."/>
            <person name="Nishi S."/>
            <person name="Hori S."/>
            <person name="Arai W."/>
            <person name="Tsubouchi T."/>
            <person name="Morono Y."/>
            <person name="Uchiyama I."/>
            <person name="Ito T."/>
            <person name="Fujiyama A."/>
            <person name="Inagaki F."/>
            <person name="Takami H."/>
        </authorList>
    </citation>
    <scope>NUCLEOTIDE SEQUENCE</scope>
    <source>
        <strain evidence="1">Expedition CK06-06</strain>
    </source>
</reference>
<proteinExistence type="predicted"/>
<gene>
    <name evidence="1" type="ORF">S01H4_61991</name>
</gene>
<protein>
    <submittedName>
        <fullName evidence="1">Uncharacterized protein</fullName>
    </submittedName>
</protein>
<dbReference type="EMBL" id="BART01036882">
    <property type="protein sequence ID" value="GAH15402.1"/>
    <property type="molecule type" value="Genomic_DNA"/>
</dbReference>
<sequence length="113" mass="12088">MIPPSPSQTPLPTIGQEVGVPIAPADPYPNRIDVNMLNSQKNGIVLTPVINDSIEGGRIQVSGFVIQQLGLGKGMLIGWEDPLTRAVGSARIDQATIAPTEIRMSRDTKEDTN</sequence>
<organism evidence="1">
    <name type="scientific">marine sediment metagenome</name>
    <dbReference type="NCBI Taxonomy" id="412755"/>
    <lineage>
        <taxon>unclassified sequences</taxon>
        <taxon>metagenomes</taxon>
        <taxon>ecological metagenomes</taxon>
    </lineage>
</organism>